<dbReference type="InterPro" id="IPR010309">
    <property type="entry name" value="E3_Ub_ligase_DUF908"/>
</dbReference>
<feature type="domain" description="UBA" evidence="9">
    <location>
        <begin position="1789"/>
        <end position="1830"/>
    </location>
</feature>
<dbReference type="FunFam" id="3.30.2160.10:FF:000001">
    <property type="entry name" value="E3 ubiquitin-protein ligase NEDD4-like"/>
    <property type="match status" value="1"/>
</dbReference>
<dbReference type="Proteomes" id="UP001516023">
    <property type="component" value="Unassembled WGS sequence"/>
</dbReference>
<feature type="region of interest" description="Disordered" evidence="8">
    <location>
        <begin position="3496"/>
        <end position="3518"/>
    </location>
</feature>
<reference evidence="11 12" key="1">
    <citation type="journal article" date="2020" name="G3 (Bethesda)">
        <title>Improved Reference Genome for Cyclotella cryptica CCMP332, a Model for Cell Wall Morphogenesis, Salinity Adaptation, and Lipid Production in Diatoms (Bacillariophyta).</title>
        <authorList>
            <person name="Roberts W.R."/>
            <person name="Downey K.M."/>
            <person name="Ruck E.C."/>
            <person name="Traller J.C."/>
            <person name="Alverson A.J."/>
        </authorList>
    </citation>
    <scope>NUCLEOTIDE SEQUENCE [LARGE SCALE GENOMIC DNA]</scope>
    <source>
        <strain evidence="11 12">CCMP332</strain>
    </source>
</reference>
<dbReference type="FunFam" id="3.90.1750.10:FF:000003">
    <property type="entry name" value="E3 ubiquitin-protein ligase UPL1"/>
    <property type="match status" value="1"/>
</dbReference>
<evidence type="ECO:0000313" key="12">
    <source>
        <dbReference type="Proteomes" id="UP001516023"/>
    </source>
</evidence>
<feature type="region of interest" description="Disordered" evidence="8">
    <location>
        <begin position="385"/>
        <end position="423"/>
    </location>
</feature>
<dbReference type="SMART" id="SM00165">
    <property type="entry name" value="UBA"/>
    <property type="match status" value="1"/>
</dbReference>
<feature type="non-terminal residue" evidence="11">
    <location>
        <position position="1"/>
    </location>
</feature>
<feature type="region of interest" description="Disordered" evidence="8">
    <location>
        <begin position="3398"/>
        <end position="3436"/>
    </location>
</feature>
<dbReference type="SMART" id="SM00119">
    <property type="entry name" value="HECTc"/>
    <property type="match status" value="1"/>
</dbReference>
<proteinExistence type="inferred from homology"/>
<keyword evidence="12" id="KW-1185">Reference proteome</keyword>
<feature type="active site" description="Glycyl thioester intermediate" evidence="7">
    <location>
        <position position="4555"/>
    </location>
</feature>
<sequence>SLGYKMANEGHFSTLTKPGRRARKRGERTPDFRNNEGAVSTPSAIHNIINNNPERSIFYPLKPGCPRLIPDLSPTMAPITTTTAGLARQTIDDPDLVSLLRRLHSLNIPEAASANGGGHGEDAVMAESDANRRAAMQAMVEGLVKELEGVPRWRFQEQADLYEWIKPLNAIDAALTFFMEEYPALLLIPPQSPVMCDDPDQPNSHHDNNRAPVPPEILSAITTILTFLSTLLRNSTNKAIFHSSHELSSLLASSNDTVAHLALECLATLSQPPLLHRQQAPESGSHSTELSALVDGGRVMRRILGCAMGWGSKGTELGLLNCVEMDDDAEVKKKYADERSGGLGRVSFQCRVPFVGKSHISKLLSVEVSWEDMYANIATRQSQDLTEMQMSSSTLQEEPTEKRRKVAPSPDSKHPPTAPSSDLQLKSTSQLFFECLGKLHQQLNTNNTTSDEQSTCITVPPEKQFNLLTQIRLARSFHTTNTRISAIEFRLRAIICLLSSQPNQDTIGAFFSAQPELCGELVDLIRPTVSVGNMGGAAGINNVSHGNAILSLADSPQVPYHIRTLAIEALTALVARRDSTGNTNNVARQVNVLAELGVGKGQYLGMLPTLIRYSLAALNSFLICDAKRGSGVGKSEDRGSDKETDIGQELGMIFLQCTKPPSLPQKDREERALEFIDSVLTLTSAVVSVPSGTAALTDCGIIPALVSTIALDSQVTQRKANSSESSLFVSNERSEKESYSESLLKFITAQAIQILEGAIVTHSNALTAFHELKGVDILVQRLNIEVELVKQVKFPNEGASLEDVVMDNIEDKPKRSLQAARRVLLFSAVNCLTVVFHQQEANGANASIPSGGAQLRKPELMHVLLDIMDNADSYGGVLAGLVATLLSDVMNADPQVVHYVHDSGLAKSFLSLIMGKNNEMKQVIGANVEEWGESPMEACADLVMAIPNVILALSLTEAGAKSISKTNPFPALLSVFCSPKFAMPNSRCLLNEMAAIVGTGMDEVMRHNPNLKSCVMKAIVQVMNRIVFIGKNLTMREEHLINESHSIFQNVDLETSRTYLMQYSHNIAQLLEQILHNEDHVPKFVDVGGVDSLLELSRWSITPAGKQFVTHVTCLSSPSIGSVTHTNISSSFGTIVKILATHSDSCKITKKIIESLEFQLNHLRMCVAQFRDGSATGPAGMRDGAEDEFSFINLLQSIPAIPVYDIEESQQNERLLDTLASLYRSIISVDWLTRSLATTIRTATQRMADTGSVLFNRQDRDFQKLLSSESFKQVVDQLSLLHRSALWEVCRVRTEPGFDERDIARNQAPKDPPLVYRMRIVCQEGAICRNGIDIDGCDNIGNVEMGEIVEAYDRCINSSGVLRYQTSRGWVSELTRGHGRENIAEIISVRRGTGPPVTFNATQAQKNLKRIECGVPDLCSVSASMLARLHSSHADLFSSFERIMVSRIRSLNVRDPFQGSGIPPHIISVACLSSNNLQKDFRFADIDLESSGSSGAESELNFFRDAAKCMYLGNMLNLLHTCLYAEKRTDRRGSLNIPLLLCLLTADGWEDGICSPETTAAAIEMAESNPHKYAFLSAIRFVLKHSLRDMAIFAVKDKAWREEQRTKRGVDEKGKASHHQRLSRAVASSFPPVISLLQRLISRQMIAESPISASMTKMKPEDLKALISHSDMLSNSTLSYNPNQFARGLHIQLARISFEIFSDDHLCSAPAHILHPWISYMSNVISSLEDAAKRLPITTMPLSILRDSSVSGRIRGGLPLTQTVGRASGLGAMLGPTGRIPREPSEPFQASEESIERLVEMGFGRDHAIESLEMVGSNRVDVAMEYALSNPPSSPATLERRRTAREQRRLRQEQLAASVFSPQLENTAQEVASMNEQGPSAEAATSGNHEGADSTPSGEVAASNDVSESIAQKEEEESKPKALSQEELKLKKEDELEEKDAARARRYLESVKEDITTICLNIIEAGTGSDKDNEEMESSGNIYDGIGGGHSDVEHVTVVVASFLVDICSRYTADVTKISTALIRRLKSNLRVKSRSHCQVKIGCETNFSALAHASVIFFRAIPRSRPLILRHGVVSCLLHCIRNVTLTTSLRNGSDMVWPCWLAPSLLLLELMAQPTTISLEHESELDAEAGTTKMGKKGEFAKVMAEHKKQTAAMVKSTKHVFSLLYKEGNPSHAKKKKGKFAESTKQRSTNQAGGSATTAQENSENKEQAQHTALPPLPTLFPLIHFEDAEASMRLCLQLLGLRSARKLLDPQQLEKACPPPTIAHATLSLLVRVLHFQKIASLCLNMGGADVVLSLPRSCHFIGNKGLVTLALRRMLEDESTLQAMMETEIRSQVTKLFKKQHRGSSITTERPKASMKPFIQAVTPLICRAPFVFVRAIACSVRLEPKGDESSSLSSSRDARVILLTNEERARHSKLLGLPVVSNIHCAASPIPNRKAFSQDDQATRTRGRSKSPHPSKKDKPDPKRHHQFDGTPPSHITSLLLTGALRVPLNDTPLDANRPFLLTHDYLDILSDLVLAIPSCGAAVHRFKLPGELSIHHALSGCPDPPQTAVSFLLHRLVTQPRSLLGSNEKFVTDANERKQALMKARTSQASARLIVTLIARSGEGRRRVVSDLLFALSCGRINNQQLLPSPSGTYPIISTNVIDQDFEMQALQTWGELCMGIAAPRSVRVNASQDPNSSLSFEVVKLMLDQGAAHALFFAIDRIILCHPMASSVACSLLRPLEIFTRTTVYSKVLEMAEKDRDKRTRSLTECDGEIHESKESRRMTFGPSNRSESAFADDEMLEDGFDAHNADTHSEERDLDNDIVVGDDLDEMDVYSEESEDSETSEDEMEIRLGNVDFSDGADDEEVYSDSSDSESGDDNEIDEDEESDESNDSHSEEDSEESELSEEEDEVHENENEDMFIDGTEEEIDQDEAGWDHQNDELFDEGEGDDNDFEDPDAGNEVADEMGEWTTVDAGTGGRLMRELPGGIGNMIIDVLQQSRGPGGSIRGGQGLQAVENMLSNFLREGRVQELEETLGIRVVRNGRDSNGRAAVGLRVPFVNSRSLAADEGRSENSLATTNPAITVHQTTAPEAGYGVAVSSSRSLAEVLPMEYMFGGPASGAGSEYYFRRLGSDGDQELDLSPPGFDNDTSDLFPGGLAASTHSRQSIVPHPLLAGVDLPPINALLISDVQTATPDAADAGARSLARMGSYVRTPGGGFMRINRGSAAPLDSNAGRSSTNTLTLGWTYDGLSSEQSTEEFGSLFGQALLGVNQAFQDDVMARNEARSNVTSSTSQANLASCEINGDTGRSSDGDEAHIALAAEPEVSTAGSGENVDVSSLTISQQESDTHQNIPTSTEQPDPSGNHESDADDPDAEPNDADMIDAEDLHIDETSAIDQDTSVQIDSNQTGEQNATGYENGQPEAGHPDDAEVAGNPVEADEGGELTCPPDVDVEVFNSLPFEMQQEICREHQDARTGIAAQIGESSGLDPEALAALPEDMRQEIIEQERQHRRREEREPAADPRNAEDMDNANFLASLAPDLRQEILLTADEAFLQSLPPQIMAEAHVLRERVASQHRIRAESQAQSNASDTAGPGGGRTADGHAVLRRRLRNGKLRVEADRPDIVYTPPILESLGPLLTGRSVRALINLFYLLSPIQRQRIFQKFFLNLFRHSKSRGLFLDLFAALLNGDKTRVLKLVAILDDEAALGSEAAEFPPTVVFGTPPESLEESTPSNRNLGMYRRRSDVLAAATSAASIPASVRGSSKDIPPIVARRIIVVLSSLTKSSPRICMSMIYSESDSLTCLDRLLDLLKMNLYLKSAKNLEQLLCLLETVVHPLSLLPNDDSEIDLSPERSTPGVEWMKVPRVVVTKERLHLLVNALRLESCNDTSFAKVNTISRRLSRVEANRECILGKEYHLGNLLILILITESVCEGELASVAQGLGAVAIRDLKSVCVRLIPKGWHGSTRSGKIFTLFLNCTTGSAANLQEKLSSNDSNRSDEALPVADILSKSEIVAGAPSSAVSFGTSTSNSEIKFLRVLQTLHSLCNEFSQDGNITNEGSSPEFALLIESLDLESLWKELEACLRLVSVLEGVAHQDEMEENAVDGEEHGSEGELEREDPLRGKSDKKLQNSVAGLITRFLPAIEAFFIVNGTATLRETDISTENPDSAQSNDKNRVVQFASSNKVLLNALLRSNPHLLEKGLKAMVQIPKCRPYLDFDVKRQWFKTQVRRLRQQASRRHGSLRLNLRRKHVFEDSFRAFIHRTADELRGRLHITFQNEEGVDAGGLSREFFAILAKEMFNPNYALFMSTEDGCTFQPNPNSSINLDDLNYFRFVGRIVGKAVTDGFLLDAHFTRSLYKHMLGIKPTHHDMQAIDPDYYKNLQLILEHNLEDIGVELTFSTEDHSFGRSQIIDLIPNGRNIAVTDETKEKYVDLVCQHRMTTAIEKQIKAYLEGFHEMVDKDLISIFNAKELELLISGMPEIDIHDLKKNTDYNGYRPTDKEIVWFWNIMFSLSRSEKAAFLQFVTGSSKVPLAGFSELQGMRGVQKFSINKASGSAGALMSAHTCFNALDLPVYTSEEEMKEKLLYAISEGGGGFLFA</sequence>
<feature type="compositionally biased region" description="Acidic residues" evidence="8">
    <location>
        <begin position="3357"/>
        <end position="3368"/>
    </location>
</feature>
<comment type="pathway">
    <text evidence="2">Protein modification; protein ubiquitination.</text>
</comment>
<feature type="compositionally biased region" description="Basic residues" evidence="8">
    <location>
        <begin position="2451"/>
        <end position="2460"/>
    </location>
</feature>
<feature type="compositionally biased region" description="Acidic residues" evidence="8">
    <location>
        <begin position="2848"/>
        <end position="2879"/>
    </location>
</feature>
<feature type="region of interest" description="Disordered" evidence="8">
    <location>
        <begin position="2172"/>
        <end position="2214"/>
    </location>
</feature>
<dbReference type="GO" id="GO:0061630">
    <property type="term" value="F:ubiquitin protein ligase activity"/>
    <property type="evidence" value="ECO:0007669"/>
    <property type="project" value="UniProtKB-EC"/>
</dbReference>
<protein>
    <recommendedName>
        <fullName evidence="3">HECT-type E3 ubiquitin transferase</fullName>
        <ecNumber evidence="3">2.3.2.26</ecNumber>
    </recommendedName>
</protein>
<dbReference type="InterPro" id="IPR025527">
    <property type="entry name" value="HUWE1/Rev1_UBM"/>
</dbReference>
<dbReference type="Gene3D" id="3.30.2160.10">
    <property type="entry name" value="Hect, E3 ligase catalytic domain"/>
    <property type="match status" value="1"/>
</dbReference>
<feature type="compositionally biased region" description="Polar residues" evidence="8">
    <location>
        <begin position="1860"/>
        <end position="1888"/>
    </location>
</feature>
<feature type="compositionally biased region" description="Polar residues" evidence="8">
    <location>
        <begin position="385"/>
        <end position="397"/>
    </location>
</feature>
<dbReference type="FunFam" id="3.30.2410.10:FF:000009">
    <property type="entry name" value="Probable E3 ubiquitin-protein ligase HECTD2"/>
    <property type="match status" value="1"/>
</dbReference>
<dbReference type="SUPFAM" id="SSF46934">
    <property type="entry name" value="UBA-like"/>
    <property type="match status" value="1"/>
</dbReference>
<evidence type="ECO:0000313" key="11">
    <source>
        <dbReference type="EMBL" id="KAL3795536.1"/>
    </source>
</evidence>
<feature type="region of interest" description="Disordered" evidence="8">
    <location>
        <begin position="2437"/>
        <end position="2479"/>
    </location>
</feature>
<dbReference type="Pfam" id="PF06025">
    <property type="entry name" value="DUF913"/>
    <property type="match status" value="1"/>
</dbReference>
<keyword evidence="5 7" id="KW-0833">Ubl conjugation pathway</keyword>
<feature type="region of interest" description="Disordered" evidence="8">
    <location>
        <begin position="2928"/>
        <end position="2950"/>
    </location>
</feature>
<dbReference type="EC" id="2.3.2.26" evidence="3"/>
<dbReference type="PANTHER" id="PTHR11254">
    <property type="entry name" value="HECT DOMAIN UBIQUITIN-PROTEIN LIGASE"/>
    <property type="match status" value="1"/>
</dbReference>
<feature type="region of interest" description="Disordered" evidence="8">
    <location>
        <begin position="2843"/>
        <end position="2908"/>
    </location>
</feature>
<gene>
    <name evidence="11" type="ORF">HJC23_009249</name>
</gene>
<dbReference type="SUPFAM" id="SSF56204">
    <property type="entry name" value="Hect, E3 ligase catalytic domain"/>
    <property type="match status" value="1"/>
</dbReference>
<evidence type="ECO:0000256" key="2">
    <source>
        <dbReference type="ARBA" id="ARBA00004906"/>
    </source>
</evidence>
<dbReference type="Gene3D" id="6.10.250.1630">
    <property type="match status" value="1"/>
</dbReference>
<dbReference type="Gene3D" id="3.30.2410.10">
    <property type="entry name" value="Hect, E3 ligase catalytic domain"/>
    <property type="match status" value="1"/>
</dbReference>
<dbReference type="InterPro" id="IPR000569">
    <property type="entry name" value="HECT_dom"/>
</dbReference>
<accession>A0ABD3Q6B1</accession>
<comment type="catalytic activity">
    <reaction evidence="1">
        <text>S-ubiquitinyl-[E2 ubiquitin-conjugating enzyme]-L-cysteine + [acceptor protein]-L-lysine = [E2 ubiquitin-conjugating enzyme]-L-cysteine + N(6)-ubiquitinyl-[acceptor protein]-L-lysine.</text>
        <dbReference type="EC" id="2.3.2.26"/>
    </reaction>
</comment>
<dbReference type="Gene3D" id="3.90.1750.10">
    <property type="entry name" value="Hect, E3 ligase catalytic domains"/>
    <property type="match status" value="1"/>
</dbReference>
<dbReference type="PROSITE" id="PS50030">
    <property type="entry name" value="UBA"/>
    <property type="match status" value="1"/>
</dbReference>
<evidence type="ECO:0000259" key="10">
    <source>
        <dbReference type="PROSITE" id="PS50237"/>
    </source>
</evidence>
<dbReference type="InterPro" id="IPR009060">
    <property type="entry name" value="UBA-like_sf"/>
</dbReference>
<organism evidence="11 12">
    <name type="scientific">Cyclotella cryptica</name>
    <dbReference type="NCBI Taxonomy" id="29204"/>
    <lineage>
        <taxon>Eukaryota</taxon>
        <taxon>Sar</taxon>
        <taxon>Stramenopiles</taxon>
        <taxon>Ochrophyta</taxon>
        <taxon>Bacillariophyta</taxon>
        <taxon>Coscinodiscophyceae</taxon>
        <taxon>Thalassiosirophycidae</taxon>
        <taxon>Stephanodiscales</taxon>
        <taxon>Stephanodiscaceae</taxon>
        <taxon>Cyclotella</taxon>
    </lineage>
</organism>
<feature type="compositionally biased region" description="Basic and acidic residues" evidence="8">
    <location>
        <begin position="1838"/>
        <end position="1852"/>
    </location>
</feature>
<feature type="compositionally biased region" description="Polar residues" evidence="8">
    <location>
        <begin position="2189"/>
        <end position="2205"/>
    </location>
</feature>
<comment type="caution">
    <text evidence="11">The sequence shown here is derived from an EMBL/GenBank/DDBJ whole genome shotgun (WGS) entry which is preliminary data.</text>
</comment>
<evidence type="ECO:0000256" key="1">
    <source>
        <dbReference type="ARBA" id="ARBA00000885"/>
    </source>
</evidence>
<feature type="compositionally biased region" description="Basic and acidic residues" evidence="8">
    <location>
        <begin position="1911"/>
        <end position="1926"/>
    </location>
</feature>
<feature type="compositionally biased region" description="Basic and acidic residues" evidence="8">
    <location>
        <begin position="4095"/>
        <end position="4115"/>
    </location>
</feature>
<feature type="compositionally biased region" description="Acidic residues" evidence="8">
    <location>
        <begin position="2886"/>
        <end position="2908"/>
    </location>
</feature>
<dbReference type="Pfam" id="PF06012">
    <property type="entry name" value="DUF908"/>
    <property type="match status" value="1"/>
</dbReference>
<dbReference type="InterPro" id="IPR010314">
    <property type="entry name" value="E3_Ub_ligase_DUF913"/>
</dbReference>
<keyword evidence="4" id="KW-0808">Transferase</keyword>
<comment type="similarity">
    <text evidence="6">Belongs to the UPL family. TOM1/PTR1 subfamily.</text>
</comment>
<feature type="region of interest" description="Disordered" evidence="8">
    <location>
        <begin position="2760"/>
        <end position="2784"/>
    </location>
</feature>
<dbReference type="InterPro" id="IPR015940">
    <property type="entry name" value="UBA"/>
</dbReference>
<dbReference type="EMBL" id="JABMIG020000070">
    <property type="protein sequence ID" value="KAL3795536.1"/>
    <property type="molecule type" value="Genomic_DNA"/>
</dbReference>
<feature type="region of interest" description="Disordered" evidence="8">
    <location>
        <begin position="4089"/>
        <end position="4115"/>
    </location>
</feature>
<evidence type="ECO:0000256" key="6">
    <source>
        <dbReference type="ARBA" id="ARBA00034494"/>
    </source>
</evidence>
<feature type="compositionally biased region" description="Polar residues" evidence="8">
    <location>
        <begin position="3331"/>
        <end position="3350"/>
    </location>
</feature>
<evidence type="ECO:0000256" key="8">
    <source>
        <dbReference type="SAM" id="MobiDB-lite"/>
    </source>
</evidence>
<feature type="domain" description="HECT" evidence="10">
    <location>
        <begin position="4253"/>
        <end position="4588"/>
    </location>
</feature>
<evidence type="ECO:0000256" key="3">
    <source>
        <dbReference type="ARBA" id="ARBA00012485"/>
    </source>
</evidence>
<feature type="region of interest" description="Disordered" evidence="8">
    <location>
        <begin position="1"/>
        <end position="39"/>
    </location>
</feature>
<feature type="region of interest" description="Disordered" evidence="8">
    <location>
        <begin position="3331"/>
        <end position="3368"/>
    </location>
</feature>
<dbReference type="Pfam" id="PF00632">
    <property type="entry name" value="HECT"/>
    <property type="match status" value="1"/>
</dbReference>
<name>A0ABD3Q6B1_9STRA</name>
<evidence type="ECO:0000256" key="7">
    <source>
        <dbReference type="PROSITE-ProRule" id="PRU00104"/>
    </source>
</evidence>
<feature type="compositionally biased region" description="Acidic residues" evidence="8">
    <location>
        <begin position="2930"/>
        <end position="2950"/>
    </location>
</feature>
<feature type="compositionally biased region" description="Basic and acidic residues" evidence="8">
    <location>
        <begin position="3496"/>
        <end position="3515"/>
    </location>
</feature>
<evidence type="ECO:0000256" key="5">
    <source>
        <dbReference type="ARBA" id="ARBA00022786"/>
    </source>
</evidence>
<dbReference type="PROSITE" id="PS50237">
    <property type="entry name" value="HECT"/>
    <property type="match status" value="1"/>
</dbReference>
<feature type="compositionally biased region" description="Basic and acidic residues" evidence="8">
    <location>
        <begin position="2760"/>
        <end position="2770"/>
    </location>
</feature>
<dbReference type="CDD" id="cd00078">
    <property type="entry name" value="HECTc"/>
    <property type="match status" value="1"/>
</dbReference>
<feature type="region of interest" description="Disordered" evidence="8">
    <location>
        <begin position="1827"/>
        <end position="1926"/>
    </location>
</feature>
<dbReference type="Pfam" id="PF14377">
    <property type="entry name" value="UBM"/>
    <property type="match status" value="3"/>
</dbReference>
<dbReference type="InterPro" id="IPR050409">
    <property type="entry name" value="E3_ubiq-protein_ligase"/>
</dbReference>
<evidence type="ECO:0000259" key="9">
    <source>
        <dbReference type="PROSITE" id="PS50030"/>
    </source>
</evidence>
<evidence type="ECO:0000256" key="4">
    <source>
        <dbReference type="ARBA" id="ARBA00022679"/>
    </source>
</evidence>
<dbReference type="PANTHER" id="PTHR11254:SF67">
    <property type="entry name" value="E3 UBIQUITIN-PROTEIN LIGASE HUWE1"/>
    <property type="match status" value="1"/>
</dbReference>
<dbReference type="Pfam" id="PF00627">
    <property type="entry name" value="UBA"/>
    <property type="match status" value="1"/>
</dbReference>
<dbReference type="InterPro" id="IPR035983">
    <property type="entry name" value="Hect_E3_ubiquitin_ligase"/>
</dbReference>
<dbReference type="Gene3D" id="1.10.8.10">
    <property type="entry name" value="DNA helicase RuvA subunit, C-terminal domain"/>
    <property type="match status" value="1"/>
</dbReference>
<feature type="region of interest" description="Disordered" evidence="8">
    <location>
        <begin position="3563"/>
        <end position="3592"/>
    </location>
</feature>